<dbReference type="EMBL" id="CADCXU010008569">
    <property type="protein sequence ID" value="CAA9999291.1"/>
    <property type="molecule type" value="Genomic_DNA"/>
</dbReference>
<feature type="region of interest" description="Disordered" evidence="1">
    <location>
        <begin position="15"/>
        <end position="37"/>
    </location>
</feature>
<evidence type="ECO:0000256" key="1">
    <source>
        <dbReference type="SAM" id="MobiDB-lite"/>
    </source>
</evidence>
<dbReference type="Proteomes" id="UP000479000">
    <property type="component" value="Unassembled WGS sequence"/>
</dbReference>
<protein>
    <submittedName>
        <fullName evidence="2">Uncharacterized protein</fullName>
    </submittedName>
</protein>
<evidence type="ECO:0000313" key="3">
    <source>
        <dbReference type="Proteomes" id="UP000479000"/>
    </source>
</evidence>
<proteinExistence type="predicted"/>
<dbReference type="AlphaFoldDB" id="A0A6H5G924"/>
<reference evidence="2 3" key="1">
    <citation type="submission" date="2020-02" db="EMBL/GenBank/DDBJ databases">
        <authorList>
            <person name="Ferguson B K."/>
        </authorList>
    </citation>
    <scope>NUCLEOTIDE SEQUENCE [LARGE SCALE GENOMIC DNA]</scope>
</reference>
<feature type="non-terminal residue" evidence="2">
    <location>
        <position position="62"/>
    </location>
</feature>
<evidence type="ECO:0000313" key="2">
    <source>
        <dbReference type="EMBL" id="CAA9999291.1"/>
    </source>
</evidence>
<keyword evidence="3" id="KW-1185">Reference proteome</keyword>
<gene>
    <name evidence="2" type="ORF">NTEN_LOCUS5574</name>
</gene>
<feature type="compositionally biased region" description="Polar residues" evidence="1">
    <location>
        <begin position="17"/>
        <end position="29"/>
    </location>
</feature>
<sequence>MTFFRQNWSLCTIEPSHGNSRLESRNTLNGHPFPVNSTRRDENFQVSVASVTREVPLGGLRR</sequence>
<accession>A0A6H5G924</accession>
<organism evidence="2 3">
    <name type="scientific">Nesidiocoris tenuis</name>
    <dbReference type="NCBI Taxonomy" id="355587"/>
    <lineage>
        <taxon>Eukaryota</taxon>
        <taxon>Metazoa</taxon>
        <taxon>Ecdysozoa</taxon>
        <taxon>Arthropoda</taxon>
        <taxon>Hexapoda</taxon>
        <taxon>Insecta</taxon>
        <taxon>Pterygota</taxon>
        <taxon>Neoptera</taxon>
        <taxon>Paraneoptera</taxon>
        <taxon>Hemiptera</taxon>
        <taxon>Heteroptera</taxon>
        <taxon>Panheteroptera</taxon>
        <taxon>Cimicomorpha</taxon>
        <taxon>Miridae</taxon>
        <taxon>Dicyphina</taxon>
        <taxon>Nesidiocoris</taxon>
    </lineage>
</organism>
<name>A0A6H5G924_9HEMI</name>